<comment type="caution">
    <text evidence="2">The sequence shown here is derived from an EMBL/GenBank/DDBJ whole genome shotgun (WGS) entry which is preliminary data.</text>
</comment>
<organism evidence="2 3">
    <name type="scientific">Methylobacterium oryzae</name>
    <dbReference type="NCBI Taxonomy" id="334852"/>
    <lineage>
        <taxon>Bacteria</taxon>
        <taxon>Pseudomonadati</taxon>
        <taxon>Pseudomonadota</taxon>
        <taxon>Alphaproteobacteria</taxon>
        <taxon>Hyphomicrobiales</taxon>
        <taxon>Methylobacteriaceae</taxon>
        <taxon>Methylobacterium</taxon>
    </lineage>
</organism>
<dbReference type="GO" id="GO:0004519">
    <property type="term" value="F:endonuclease activity"/>
    <property type="evidence" value="ECO:0007669"/>
    <property type="project" value="UniProtKB-KW"/>
</dbReference>
<reference evidence="2 3" key="1">
    <citation type="journal article" date="2012" name="Genet. Mol. Biol.">
        <title>Analysis of 16S rRNA and mxaF genes revealing insights into Methylobacterium niche-specific plant association.</title>
        <authorList>
            <person name="Dourado M.N."/>
            <person name="Andreote F.D."/>
            <person name="Dini-Andreote F."/>
            <person name="Conti R."/>
            <person name="Araujo J.M."/>
            <person name="Araujo W.L."/>
        </authorList>
    </citation>
    <scope>NUCLEOTIDE SEQUENCE [LARGE SCALE GENOMIC DNA]</scope>
    <source>
        <strain evidence="2 3">TC3-10</strain>
    </source>
</reference>
<dbReference type="Gene3D" id="1.10.30.50">
    <property type="match status" value="1"/>
</dbReference>
<dbReference type="RefSeq" id="WP_331301900.1">
    <property type="nucleotide sequence ID" value="NZ_MLCA01000006.1"/>
</dbReference>
<keyword evidence="2" id="KW-0378">Hydrolase</keyword>
<keyword evidence="2" id="KW-0540">Nuclease</keyword>
<feature type="domain" description="HNH nuclease" evidence="1">
    <location>
        <begin position="72"/>
        <end position="126"/>
    </location>
</feature>
<evidence type="ECO:0000313" key="2">
    <source>
        <dbReference type="EMBL" id="MEE7491114.1"/>
    </source>
</evidence>
<accession>A0ABU7TMR5</accession>
<dbReference type="InterPro" id="IPR056911">
    <property type="entry name" value="Phage_Znf_bind_put"/>
</dbReference>
<dbReference type="EMBL" id="MLCA01000006">
    <property type="protein sequence ID" value="MEE7491114.1"/>
    <property type="molecule type" value="Genomic_DNA"/>
</dbReference>
<dbReference type="Pfam" id="PF01844">
    <property type="entry name" value="HNH"/>
    <property type="match status" value="1"/>
</dbReference>
<protein>
    <submittedName>
        <fullName evidence="2">HNH endonuclease</fullName>
    </submittedName>
</protein>
<dbReference type="CDD" id="cd00085">
    <property type="entry name" value="HNHc"/>
    <property type="match status" value="1"/>
</dbReference>
<evidence type="ECO:0000313" key="3">
    <source>
        <dbReference type="Proteomes" id="UP001355206"/>
    </source>
</evidence>
<dbReference type="Proteomes" id="UP001355206">
    <property type="component" value="Unassembled WGS sequence"/>
</dbReference>
<dbReference type="InterPro" id="IPR002711">
    <property type="entry name" value="HNH"/>
</dbReference>
<gene>
    <name evidence="2" type="ORF">MOTC310_11830</name>
</gene>
<proteinExistence type="predicted"/>
<evidence type="ECO:0000259" key="1">
    <source>
        <dbReference type="SMART" id="SM00507"/>
    </source>
</evidence>
<dbReference type="Pfam" id="PF24623">
    <property type="entry name" value="Phage_zn_bind_8"/>
    <property type="match status" value="1"/>
</dbReference>
<dbReference type="SMART" id="SM00507">
    <property type="entry name" value="HNHc"/>
    <property type="match status" value="1"/>
</dbReference>
<dbReference type="InterPro" id="IPR003615">
    <property type="entry name" value="HNH_nuc"/>
</dbReference>
<keyword evidence="2" id="KW-0255">Endonuclease</keyword>
<keyword evidence="3" id="KW-1185">Reference proteome</keyword>
<sequence>MGSDRRRRALLVTCPKCGSPPSVACSGKRGARLAPHASRMADSPPPRAIAAVAVQRPRTERFYDCEAWRVVRYQALRRSRGVCECCGAGPSPGRPLHVDHVRPRSRRPDLALTLSNLQVLCADCNLGKGNTDEIDWRSPEARP</sequence>
<name>A0ABU7TMR5_9HYPH</name>